<dbReference type="Pfam" id="PF05069">
    <property type="entry name" value="Phage_tail_S"/>
    <property type="match status" value="1"/>
</dbReference>
<dbReference type="AlphaFoldDB" id="A0A371X321"/>
<dbReference type="InterPro" id="IPR006522">
    <property type="entry name" value="Phage_virion_morphogenesis"/>
</dbReference>
<organism evidence="1 2">
    <name type="scientific">Fulvimarina endophytica</name>
    <dbReference type="NCBI Taxonomy" id="2293836"/>
    <lineage>
        <taxon>Bacteria</taxon>
        <taxon>Pseudomonadati</taxon>
        <taxon>Pseudomonadota</taxon>
        <taxon>Alphaproteobacteria</taxon>
        <taxon>Hyphomicrobiales</taxon>
        <taxon>Aurantimonadaceae</taxon>
        <taxon>Fulvimarina</taxon>
    </lineage>
</organism>
<dbReference type="RefSeq" id="WP_116683342.1">
    <property type="nucleotide sequence ID" value="NZ_QURL01000004.1"/>
</dbReference>
<dbReference type="NCBIfam" id="TIGR01635">
    <property type="entry name" value="tail_comp_S"/>
    <property type="match status" value="1"/>
</dbReference>
<protein>
    <submittedName>
        <fullName evidence="1">Phage virion morphogenesis protein</fullName>
    </submittedName>
</protein>
<evidence type="ECO:0000313" key="1">
    <source>
        <dbReference type="EMBL" id="RFC63612.1"/>
    </source>
</evidence>
<proteinExistence type="predicted"/>
<dbReference type="Proteomes" id="UP000264310">
    <property type="component" value="Unassembled WGS sequence"/>
</dbReference>
<dbReference type="EMBL" id="QURL01000004">
    <property type="protein sequence ID" value="RFC63612.1"/>
    <property type="molecule type" value="Genomic_DNA"/>
</dbReference>
<dbReference type="OrthoDB" id="2081253at2"/>
<accession>A0A371X321</accession>
<sequence length="169" mass="18487">MAASISITAQVLSADVERAFARLISVMDDTTPVMAAIGTQLVSSTHRRFVSQHSPDGTPWKKLNPDYARTKRNRRILTESGRLRDSINSKPGRDSVRVGTNTVYAAAHQFGVTIKPKTKSHLVFRLASGVVLAKSVTLPARPFLGISSQDEDEIAEVVFGFLVRRAGLR</sequence>
<gene>
    <name evidence="1" type="ORF">DYI37_11445</name>
</gene>
<keyword evidence="2" id="KW-1185">Reference proteome</keyword>
<evidence type="ECO:0000313" key="2">
    <source>
        <dbReference type="Proteomes" id="UP000264310"/>
    </source>
</evidence>
<reference evidence="1 2" key="1">
    <citation type="submission" date="2018-08" db="EMBL/GenBank/DDBJ databases">
        <title>Fulvimarina sp. 85, whole genome shotgun sequence.</title>
        <authorList>
            <person name="Tuo L."/>
        </authorList>
    </citation>
    <scope>NUCLEOTIDE SEQUENCE [LARGE SCALE GENOMIC DNA]</scope>
    <source>
        <strain evidence="1 2">85</strain>
    </source>
</reference>
<name>A0A371X321_9HYPH</name>
<comment type="caution">
    <text evidence="1">The sequence shown here is derived from an EMBL/GenBank/DDBJ whole genome shotgun (WGS) entry which is preliminary data.</text>
</comment>